<proteinExistence type="inferred from homology"/>
<evidence type="ECO:0000313" key="10">
    <source>
        <dbReference type="Proteomes" id="UP001595478"/>
    </source>
</evidence>
<organism evidence="9 10">
    <name type="scientific">Agaribacter flavus</name>
    <dbReference type="NCBI Taxonomy" id="1902781"/>
    <lineage>
        <taxon>Bacteria</taxon>
        <taxon>Pseudomonadati</taxon>
        <taxon>Pseudomonadota</taxon>
        <taxon>Gammaproteobacteria</taxon>
        <taxon>Alteromonadales</taxon>
        <taxon>Alteromonadaceae</taxon>
        <taxon>Agaribacter</taxon>
    </lineage>
</organism>
<reference evidence="10" key="1">
    <citation type="journal article" date="2019" name="Int. J. Syst. Evol. Microbiol.">
        <title>The Global Catalogue of Microorganisms (GCM) 10K type strain sequencing project: providing services to taxonomists for standard genome sequencing and annotation.</title>
        <authorList>
            <consortium name="The Broad Institute Genomics Platform"/>
            <consortium name="The Broad Institute Genome Sequencing Center for Infectious Disease"/>
            <person name="Wu L."/>
            <person name="Ma J."/>
        </authorList>
    </citation>
    <scope>NUCLEOTIDE SEQUENCE [LARGE SCALE GENOMIC DNA]</scope>
    <source>
        <strain evidence="10">KCTC 52473</strain>
    </source>
</reference>
<evidence type="ECO:0000313" key="9">
    <source>
        <dbReference type="EMBL" id="MFC3121947.1"/>
    </source>
</evidence>
<dbReference type="RefSeq" id="WP_376920077.1">
    <property type="nucleotide sequence ID" value="NZ_JBHRSW010000015.1"/>
</dbReference>
<feature type="domain" description="Type II secretion system protein GspF" evidence="8">
    <location>
        <begin position="268"/>
        <end position="386"/>
    </location>
</feature>
<dbReference type="InterPro" id="IPR003004">
    <property type="entry name" value="GspF/PilC"/>
</dbReference>
<protein>
    <submittedName>
        <fullName evidence="9">Type II secretion system F family protein</fullName>
    </submittedName>
</protein>
<evidence type="ECO:0000256" key="2">
    <source>
        <dbReference type="ARBA" id="ARBA00005745"/>
    </source>
</evidence>
<dbReference type="Pfam" id="PF00482">
    <property type="entry name" value="T2SSF"/>
    <property type="match status" value="2"/>
</dbReference>
<feature type="transmembrane region" description="Helical" evidence="7">
    <location>
        <begin position="217"/>
        <end position="235"/>
    </location>
</feature>
<dbReference type="Proteomes" id="UP001595478">
    <property type="component" value="Unassembled WGS sequence"/>
</dbReference>
<keyword evidence="5 7" id="KW-1133">Transmembrane helix</keyword>
<evidence type="ECO:0000259" key="8">
    <source>
        <dbReference type="Pfam" id="PF00482"/>
    </source>
</evidence>
<dbReference type="InterPro" id="IPR042094">
    <property type="entry name" value="T2SS_GspF_sf"/>
</dbReference>
<dbReference type="Gene3D" id="1.20.81.30">
    <property type="entry name" value="Type II secretion system (T2SS), domain F"/>
    <property type="match status" value="2"/>
</dbReference>
<dbReference type="EMBL" id="JBHRSW010000015">
    <property type="protein sequence ID" value="MFC3121947.1"/>
    <property type="molecule type" value="Genomic_DNA"/>
</dbReference>
<keyword evidence="3" id="KW-1003">Cell membrane</keyword>
<comment type="similarity">
    <text evidence="2">Belongs to the GSP F family.</text>
</comment>
<feature type="domain" description="Type II secretion system protein GspF" evidence="8">
    <location>
        <begin position="65"/>
        <end position="186"/>
    </location>
</feature>
<dbReference type="PANTHER" id="PTHR30012">
    <property type="entry name" value="GENERAL SECRETION PATHWAY PROTEIN"/>
    <property type="match status" value="1"/>
</dbReference>
<feature type="transmembrane region" description="Helical" evidence="7">
    <location>
        <begin position="163"/>
        <end position="185"/>
    </location>
</feature>
<gene>
    <name evidence="9" type="ORF">ACFOHL_09970</name>
</gene>
<evidence type="ECO:0000256" key="5">
    <source>
        <dbReference type="ARBA" id="ARBA00022989"/>
    </source>
</evidence>
<keyword evidence="4 7" id="KW-0812">Transmembrane</keyword>
<dbReference type="PANTHER" id="PTHR30012:SF0">
    <property type="entry name" value="TYPE II SECRETION SYSTEM PROTEIN F-RELATED"/>
    <property type="match status" value="1"/>
</dbReference>
<name>A0ABV7FTW8_9ALTE</name>
<dbReference type="PRINTS" id="PR00812">
    <property type="entry name" value="BCTERIALGSPF"/>
</dbReference>
<keyword evidence="10" id="KW-1185">Reference proteome</keyword>
<sequence>MKFEYRGVEHSTASRISGVIEAISKQQALHELQEQQIQVFDIIEFERKESRGRKIREKDLVLPIQELATLAGSGVSLIDAIYAIAENDEKPRLSYGFKRIAADIEAGEKFSDALAKSFLPFPRFISPLIKAGELGGTLNVALKNAAEQMQYEESIRGDIRSALTYPAVLICSGIAAMLIIFFSVVPKFSHMLDGDTELPWLAFAVLSAGKTVNESPFIVAGSLIIVVAAFVLFFTQQKVRRFIMDLMLDMPVIGSWLAEQDTARWAALASAMLQAKVSLVEALALAAQASNYTKRQKRAINMVSSIEAGVAFSEALKQARLIPATSLNLIAVGDKTGQLGEMLEAVASLHDKSCKRKMKQVLTLMEPIAILIVGVLIGVMIVGIVLAITATTNIDI</sequence>
<feature type="transmembrane region" description="Helical" evidence="7">
    <location>
        <begin position="368"/>
        <end position="390"/>
    </location>
</feature>
<comment type="subcellular location">
    <subcellularLocation>
        <location evidence="1">Cell membrane</location>
        <topology evidence="1">Multi-pass membrane protein</topology>
    </subcellularLocation>
</comment>
<evidence type="ECO:0000256" key="6">
    <source>
        <dbReference type="ARBA" id="ARBA00023136"/>
    </source>
</evidence>
<evidence type="ECO:0000256" key="7">
    <source>
        <dbReference type="SAM" id="Phobius"/>
    </source>
</evidence>
<dbReference type="InterPro" id="IPR018076">
    <property type="entry name" value="T2SS_GspF_dom"/>
</dbReference>
<accession>A0ABV7FTW8</accession>
<keyword evidence="6 7" id="KW-0472">Membrane</keyword>
<comment type="caution">
    <text evidence="9">The sequence shown here is derived from an EMBL/GenBank/DDBJ whole genome shotgun (WGS) entry which is preliminary data.</text>
</comment>
<evidence type="ECO:0000256" key="1">
    <source>
        <dbReference type="ARBA" id="ARBA00004651"/>
    </source>
</evidence>
<evidence type="ECO:0000256" key="4">
    <source>
        <dbReference type="ARBA" id="ARBA00022692"/>
    </source>
</evidence>
<evidence type="ECO:0000256" key="3">
    <source>
        <dbReference type="ARBA" id="ARBA00022475"/>
    </source>
</evidence>